<feature type="transmembrane region" description="Helical" evidence="2">
    <location>
        <begin position="178"/>
        <end position="198"/>
    </location>
</feature>
<evidence type="ECO:0000256" key="2">
    <source>
        <dbReference type="SAM" id="Phobius"/>
    </source>
</evidence>
<keyword evidence="2" id="KW-0812">Transmembrane</keyword>
<feature type="transmembrane region" description="Helical" evidence="2">
    <location>
        <begin position="115"/>
        <end position="139"/>
    </location>
</feature>
<feature type="transmembrane region" description="Helical" evidence="2">
    <location>
        <begin position="42"/>
        <end position="67"/>
    </location>
</feature>
<evidence type="ECO:0000313" key="4">
    <source>
        <dbReference type="Proteomes" id="UP001447188"/>
    </source>
</evidence>
<protein>
    <submittedName>
        <fullName evidence="3">Uncharacterized protein</fullName>
    </submittedName>
</protein>
<keyword evidence="4" id="KW-1185">Reference proteome</keyword>
<reference evidence="3 4" key="1">
    <citation type="submission" date="2024-02" db="EMBL/GenBank/DDBJ databases">
        <title>Discinaceae phylogenomics.</title>
        <authorList>
            <person name="Dirks A.C."/>
            <person name="James T.Y."/>
        </authorList>
    </citation>
    <scope>NUCLEOTIDE SEQUENCE [LARGE SCALE GENOMIC DNA]</scope>
    <source>
        <strain evidence="3 4">ACD0624</strain>
    </source>
</reference>
<evidence type="ECO:0000313" key="3">
    <source>
        <dbReference type="EMBL" id="KAL0637255.1"/>
    </source>
</evidence>
<keyword evidence="2" id="KW-0472">Membrane</keyword>
<dbReference type="Proteomes" id="UP001447188">
    <property type="component" value="Unassembled WGS sequence"/>
</dbReference>
<feature type="compositionally biased region" description="Basic and acidic residues" evidence="1">
    <location>
        <begin position="673"/>
        <end position="686"/>
    </location>
</feature>
<feature type="transmembrane region" description="Helical" evidence="2">
    <location>
        <begin position="521"/>
        <end position="543"/>
    </location>
</feature>
<name>A0ABR3GN66_9PEZI</name>
<proteinExistence type="predicted"/>
<feature type="region of interest" description="Disordered" evidence="1">
    <location>
        <begin position="652"/>
        <end position="686"/>
    </location>
</feature>
<sequence>METYTDQHPDTYLTGHLFTMPNEGGGVLSIAVMSTYAQYLTAAYAILITGICGFVWQLVICLALLFYPTEERSRVPGKAREHKDGTRPNLIGPTVSQEEVDSHLLGIRKRKANRYVALIGICNASNPWSALMLLGEHAFYMFFKANDWPTAAYDIIVAIAALLVGLGTIAAGTIIPSYLVIGTLAPANPAAVFYAIVFDLGQDVKVQQTRAPAAQRAMGVVESSRKKLKERVTISPRKLMDWTGARGERIEQTTYSYNITGLDFGLQHRDADRFVVRVQGACTLEYGWFDVANSDDFFDVYEIFGNTIYIARQEVGRPVGGSVYLSAMGTLEDLGSPNRSYAILPDTVSRTSFSRGIDPWYATIAAPDPCSVCPGFVVANRRPALSCWQKDTWSYKGRTAASITDLASIPELNLPAVIRDEFFPSRLATPMIHDLGASLGGSILVSSTGSRDELFDASISNYTADFERLMLASFVSSQNILRDTTLIADTYGLNNSARGDDMVPKPGAGDFVINSGTVVTLSLKVMAIVPVIWLLLWVVRGYFAFARSTHRNSGARSRFTLRATGLQPVQIYRILDEEVCGFRDDWFERRGHMPYIGKARPVHLRVADQVNEEAESVVTTTPVAAITVPKHALFAAPKVVIGPDDKHHLKFTGPVRYEPPRRAKSNEGWSWRPHGERGVVADRPAL</sequence>
<feature type="transmembrane region" description="Helical" evidence="2">
    <location>
        <begin position="151"/>
        <end position="171"/>
    </location>
</feature>
<organism evidence="3 4">
    <name type="scientific">Discina gigas</name>
    <dbReference type="NCBI Taxonomy" id="1032678"/>
    <lineage>
        <taxon>Eukaryota</taxon>
        <taxon>Fungi</taxon>
        <taxon>Dikarya</taxon>
        <taxon>Ascomycota</taxon>
        <taxon>Pezizomycotina</taxon>
        <taxon>Pezizomycetes</taxon>
        <taxon>Pezizales</taxon>
        <taxon>Discinaceae</taxon>
        <taxon>Discina</taxon>
    </lineage>
</organism>
<comment type="caution">
    <text evidence="3">The sequence shown here is derived from an EMBL/GenBank/DDBJ whole genome shotgun (WGS) entry which is preliminary data.</text>
</comment>
<keyword evidence="2" id="KW-1133">Transmembrane helix</keyword>
<accession>A0ABR3GN66</accession>
<evidence type="ECO:0000256" key="1">
    <source>
        <dbReference type="SAM" id="MobiDB-lite"/>
    </source>
</evidence>
<gene>
    <name evidence="3" type="ORF">Q9L58_003739</name>
</gene>
<dbReference type="EMBL" id="JBBBZM010000037">
    <property type="protein sequence ID" value="KAL0637255.1"/>
    <property type="molecule type" value="Genomic_DNA"/>
</dbReference>